<feature type="region of interest" description="Disordered" evidence="1">
    <location>
        <begin position="134"/>
        <end position="173"/>
    </location>
</feature>
<evidence type="ECO:0000313" key="2">
    <source>
        <dbReference type="EMBL" id="SFP82286.1"/>
    </source>
</evidence>
<dbReference type="Proteomes" id="UP000198784">
    <property type="component" value="Unassembled WGS sequence"/>
</dbReference>
<evidence type="ECO:0000313" key="3">
    <source>
        <dbReference type="Proteomes" id="UP000198784"/>
    </source>
</evidence>
<dbReference type="EMBL" id="FOWX01000020">
    <property type="protein sequence ID" value="SFP82286.1"/>
    <property type="molecule type" value="Genomic_DNA"/>
</dbReference>
<sequence length="222" mass="24624">MATQVVFQQPANPSLPASACKARRMTASSLLRNPLRRHTRPYRWRQRRQAVGAPGIVTARLRLAIGPGRLEIAAWAGALIIERAAHALAHFTEQGDTAGWFALGAAHGNPMRRDQHHLIIRHRAASRLALTPEERHTKMRAAGATRKTRINVRHDSRGLRNRQGPAPGGYSRPSHALVKCRMMAVLQARSREYNGALCRPQPELSAWPCRRCASSVSSSAFF</sequence>
<name>A0A1I5TIU0_9PSED</name>
<protein>
    <submittedName>
        <fullName evidence="2">Uncharacterized protein</fullName>
    </submittedName>
</protein>
<accession>A0A1I5TIU0</accession>
<proteinExistence type="predicted"/>
<gene>
    <name evidence="2" type="ORF">SAMN05216190_12037</name>
</gene>
<evidence type="ECO:0000256" key="1">
    <source>
        <dbReference type="SAM" id="MobiDB-lite"/>
    </source>
</evidence>
<reference evidence="3" key="1">
    <citation type="submission" date="2016-10" db="EMBL/GenBank/DDBJ databases">
        <authorList>
            <person name="Varghese N."/>
            <person name="Submissions S."/>
        </authorList>
    </citation>
    <scope>NUCLEOTIDE SEQUENCE [LARGE SCALE GENOMIC DNA]</scope>
    <source>
        <strain evidence="3">DSM 17834</strain>
    </source>
</reference>
<dbReference type="AlphaFoldDB" id="A0A1I5TIU0"/>
<organism evidence="2 3">
    <name type="scientific">Pseudomonas borbori</name>
    <dbReference type="NCBI Taxonomy" id="289003"/>
    <lineage>
        <taxon>Bacteria</taxon>
        <taxon>Pseudomonadati</taxon>
        <taxon>Pseudomonadota</taxon>
        <taxon>Gammaproteobacteria</taxon>
        <taxon>Pseudomonadales</taxon>
        <taxon>Pseudomonadaceae</taxon>
        <taxon>Pseudomonas</taxon>
    </lineage>
</organism>
<keyword evidence="3" id="KW-1185">Reference proteome</keyword>
<dbReference type="STRING" id="289003.SAMN05216190_12037"/>